<evidence type="ECO:0000256" key="1">
    <source>
        <dbReference type="SAM" id="MobiDB-lite"/>
    </source>
</evidence>
<comment type="caution">
    <text evidence="4">The sequence shown here is derived from an EMBL/GenBank/DDBJ whole genome shotgun (WGS) entry which is preliminary data.</text>
</comment>
<evidence type="ECO:0000313" key="5">
    <source>
        <dbReference type="Proteomes" id="UP000705823"/>
    </source>
</evidence>
<feature type="transmembrane region" description="Helical" evidence="2">
    <location>
        <begin position="256"/>
        <end position="280"/>
    </location>
</feature>
<sequence>MGSPPDAASPPDEPTAATASSKNGEATGENGKKTEEKSERRPLRIGLWEPGATAIEQELETEMSDGEVSIVGPESNPLEIHAVDCLVADCSGVETQAATVYEAIRDAYPEKPLVVITRGTNETQRERIADNEYTSHVPRTESGLPVPLVVARCKRLAKRPLAETDSEDEAEAASPTITQTVSLWLLWGIAVLTYGVGDVVSTIIAVYFVQGLGESNPLVLFLLSEFGIRGLFALKIAVFVIAVGINLGFRKRGDWLGYYGPPVFVAVLGAFLTISNLLAINAA</sequence>
<dbReference type="EMBL" id="RKLU01000004">
    <property type="protein sequence ID" value="TQQ79833.1"/>
    <property type="molecule type" value="Genomic_DNA"/>
</dbReference>
<dbReference type="InterPro" id="IPR043717">
    <property type="entry name" value="DUF5658"/>
</dbReference>
<keyword evidence="5" id="KW-1185">Reference proteome</keyword>
<dbReference type="RefSeq" id="WP_142980025.1">
    <property type="nucleotide sequence ID" value="NZ_RKLU01000004.1"/>
</dbReference>
<feature type="transmembrane region" description="Helical" evidence="2">
    <location>
        <begin position="184"/>
        <end position="208"/>
    </location>
</feature>
<evidence type="ECO:0000313" key="4">
    <source>
        <dbReference type="EMBL" id="TQQ79833.1"/>
    </source>
</evidence>
<dbReference type="AlphaFoldDB" id="A0A8J8TAX3"/>
<organism evidence="4 5">
    <name type="scientific">Halonotius terrestris</name>
    <dbReference type="NCBI Taxonomy" id="2487750"/>
    <lineage>
        <taxon>Archaea</taxon>
        <taxon>Methanobacteriati</taxon>
        <taxon>Methanobacteriota</taxon>
        <taxon>Stenosarchaea group</taxon>
        <taxon>Halobacteria</taxon>
        <taxon>Halobacteriales</taxon>
        <taxon>Haloferacaceae</taxon>
        <taxon>Halonotius</taxon>
    </lineage>
</organism>
<dbReference type="OrthoDB" id="270892at2157"/>
<feature type="compositionally biased region" description="Basic and acidic residues" evidence="1">
    <location>
        <begin position="30"/>
        <end position="42"/>
    </location>
</feature>
<protein>
    <recommendedName>
        <fullName evidence="3">DUF5658 domain-containing protein</fullName>
    </recommendedName>
</protein>
<dbReference type="Proteomes" id="UP000705823">
    <property type="component" value="Unassembled WGS sequence"/>
</dbReference>
<feature type="region of interest" description="Disordered" evidence="1">
    <location>
        <begin position="1"/>
        <end position="44"/>
    </location>
</feature>
<dbReference type="Pfam" id="PF18902">
    <property type="entry name" value="DUF5658"/>
    <property type="match status" value="1"/>
</dbReference>
<reference evidence="4" key="1">
    <citation type="submission" date="2019-02" db="EMBL/GenBank/DDBJ databases">
        <title>Halonotius sp. a new haloarchaeum isolated from saline soil.</title>
        <authorList>
            <person name="Duran-Viseras A."/>
            <person name="Sanchez-Porro C."/>
            <person name="Ventosa A."/>
        </authorList>
    </citation>
    <scope>NUCLEOTIDE SEQUENCE</scope>
    <source>
        <strain evidence="4">F15B</strain>
    </source>
</reference>
<keyword evidence="2" id="KW-1133">Transmembrane helix</keyword>
<proteinExistence type="predicted"/>
<feature type="domain" description="DUF5658" evidence="3">
    <location>
        <begin position="189"/>
        <end position="280"/>
    </location>
</feature>
<evidence type="ECO:0000259" key="3">
    <source>
        <dbReference type="Pfam" id="PF18902"/>
    </source>
</evidence>
<keyword evidence="2" id="KW-0472">Membrane</keyword>
<keyword evidence="2" id="KW-0812">Transmembrane</keyword>
<gene>
    <name evidence="4" type="ORF">EGH24_10095</name>
</gene>
<accession>A0A8J8TAX3</accession>
<feature type="transmembrane region" description="Helical" evidence="2">
    <location>
        <begin position="228"/>
        <end position="249"/>
    </location>
</feature>
<evidence type="ECO:0000256" key="2">
    <source>
        <dbReference type="SAM" id="Phobius"/>
    </source>
</evidence>
<name>A0A8J8TAX3_9EURY</name>